<evidence type="ECO:0000259" key="9">
    <source>
        <dbReference type="PROSITE" id="PS50928"/>
    </source>
</evidence>
<dbReference type="InterPro" id="IPR000515">
    <property type="entry name" value="MetI-like"/>
</dbReference>
<feature type="domain" description="ABC transmembrane type-1" evidence="9">
    <location>
        <begin position="255"/>
        <end position="464"/>
    </location>
</feature>
<organism evidence="10 11">
    <name type="scientific">Jiangella ureilytica</name>
    <dbReference type="NCBI Taxonomy" id="2530374"/>
    <lineage>
        <taxon>Bacteria</taxon>
        <taxon>Bacillati</taxon>
        <taxon>Actinomycetota</taxon>
        <taxon>Actinomycetes</taxon>
        <taxon>Jiangellales</taxon>
        <taxon>Jiangellaceae</taxon>
        <taxon>Jiangella</taxon>
    </lineage>
</organism>
<dbReference type="SUPFAM" id="SSF161098">
    <property type="entry name" value="MetI-like"/>
    <property type="match status" value="1"/>
</dbReference>
<evidence type="ECO:0000256" key="5">
    <source>
        <dbReference type="ARBA" id="ARBA00022989"/>
    </source>
</evidence>
<keyword evidence="6 7" id="KW-0472">Membrane</keyword>
<keyword evidence="2 7" id="KW-0813">Transport</keyword>
<feature type="region of interest" description="Disordered" evidence="8">
    <location>
        <begin position="69"/>
        <end position="122"/>
    </location>
</feature>
<evidence type="ECO:0000256" key="6">
    <source>
        <dbReference type="ARBA" id="ARBA00023136"/>
    </source>
</evidence>
<proteinExistence type="inferred from homology"/>
<feature type="transmembrane region" description="Helical" evidence="7">
    <location>
        <begin position="165"/>
        <end position="187"/>
    </location>
</feature>
<comment type="similarity">
    <text evidence="7">Belongs to the binding-protein-dependent transport system permease family.</text>
</comment>
<dbReference type="CDD" id="cd06261">
    <property type="entry name" value="TM_PBP2"/>
    <property type="match status" value="1"/>
</dbReference>
<feature type="transmembrane region" description="Helical" evidence="7">
    <location>
        <begin position="334"/>
        <end position="356"/>
    </location>
</feature>
<evidence type="ECO:0000256" key="7">
    <source>
        <dbReference type="RuleBase" id="RU363032"/>
    </source>
</evidence>
<comment type="caution">
    <text evidence="10">The sequence shown here is derived from an EMBL/GenBank/DDBJ whole genome shotgun (WGS) entry which is preliminary data.</text>
</comment>
<dbReference type="GO" id="GO:0055085">
    <property type="term" value="P:transmembrane transport"/>
    <property type="evidence" value="ECO:0007669"/>
    <property type="project" value="InterPro"/>
</dbReference>
<sequence>MAAESPWSRRAATAPGSSRATCPVPSAQPWTPCSGPISSALCPVSSCAGTGPPTLKRCWQKPLDRPTRPAIVKRCPRFSNSSRSRYPRRHSIQSNASPHGRRASLASDRYPPPDSSSTVSTADGAHLQQPATEGPLMVLLIADPELGDDDVTERRRARRATWPYVLRRLAMAPLILLGVSLAMFIMVDLSPNDPVTARLGMLADAEARRQFAAEHGLDDPLPLRFWHFLVDLVHLDLGDAIVRSEPVSTLIGQALPVTVELIGLSLLISLPVAALLGTAAAWKEGRATDRVISTLAAFAQATPGFWAGLVFIQVFAVSLGVLPSGGYVPLSMGFTAWLTSMIGPALVLAMGFAAALTRIVRASMADELAKDYVRTTIGAGVSWPVALGQSVFRNALLAPLTVVGIFVGAMMSVAILVEVVFNLPGLGTLLVTGINQGDLAVVRGAALVGATAFVTVNLVVDLLYLVLAPQSAEAGTS</sequence>
<name>A0A4R4RW67_9ACTN</name>
<feature type="transmembrane region" description="Helical" evidence="7">
    <location>
        <begin position="303"/>
        <end position="322"/>
    </location>
</feature>
<comment type="subcellular location">
    <subcellularLocation>
        <location evidence="1 7">Cell membrane</location>
        <topology evidence="1 7">Multi-pass membrane protein</topology>
    </subcellularLocation>
</comment>
<evidence type="ECO:0000256" key="1">
    <source>
        <dbReference type="ARBA" id="ARBA00004651"/>
    </source>
</evidence>
<evidence type="ECO:0000256" key="2">
    <source>
        <dbReference type="ARBA" id="ARBA00022448"/>
    </source>
</evidence>
<dbReference type="EMBL" id="SMKL01000006">
    <property type="protein sequence ID" value="TDC53966.1"/>
    <property type="molecule type" value="Genomic_DNA"/>
</dbReference>
<dbReference type="PANTHER" id="PTHR43163:SF6">
    <property type="entry name" value="DIPEPTIDE TRANSPORT SYSTEM PERMEASE PROTEIN DPPB-RELATED"/>
    <property type="match status" value="1"/>
</dbReference>
<evidence type="ECO:0000313" key="10">
    <source>
        <dbReference type="EMBL" id="TDC53966.1"/>
    </source>
</evidence>
<dbReference type="GO" id="GO:0005886">
    <property type="term" value="C:plasma membrane"/>
    <property type="evidence" value="ECO:0007669"/>
    <property type="project" value="UniProtKB-SubCell"/>
</dbReference>
<feature type="transmembrane region" description="Helical" evidence="7">
    <location>
        <begin position="261"/>
        <end position="282"/>
    </location>
</feature>
<dbReference type="PROSITE" id="PS50928">
    <property type="entry name" value="ABC_TM1"/>
    <property type="match status" value="1"/>
</dbReference>
<feature type="region of interest" description="Disordered" evidence="8">
    <location>
        <begin position="1"/>
        <end position="27"/>
    </location>
</feature>
<reference evidence="10 11" key="1">
    <citation type="submission" date="2019-02" db="EMBL/GenBank/DDBJ databases">
        <title>Draft genome sequences of novel Actinobacteria.</title>
        <authorList>
            <person name="Sahin N."/>
            <person name="Ay H."/>
            <person name="Saygin H."/>
        </authorList>
    </citation>
    <scope>NUCLEOTIDE SEQUENCE [LARGE SCALE GENOMIC DNA]</scope>
    <source>
        <strain evidence="10 11">KC603</strain>
    </source>
</reference>
<dbReference type="OrthoDB" id="9778910at2"/>
<keyword evidence="3" id="KW-1003">Cell membrane</keyword>
<dbReference type="AlphaFoldDB" id="A0A4R4RW67"/>
<protein>
    <submittedName>
        <fullName evidence="10">ABC transporter permease</fullName>
    </submittedName>
</protein>
<gene>
    <name evidence="10" type="ORF">E1212_04030</name>
</gene>
<evidence type="ECO:0000256" key="3">
    <source>
        <dbReference type="ARBA" id="ARBA00022475"/>
    </source>
</evidence>
<keyword evidence="5 7" id="KW-1133">Transmembrane helix</keyword>
<evidence type="ECO:0000256" key="8">
    <source>
        <dbReference type="SAM" id="MobiDB-lite"/>
    </source>
</evidence>
<keyword evidence="11" id="KW-1185">Reference proteome</keyword>
<dbReference type="Pfam" id="PF00528">
    <property type="entry name" value="BPD_transp_1"/>
    <property type="match status" value="1"/>
</dbReference>
<dbReference type="Proteomes" id="UP000295621">
    <property type="component" value="Unassembled WGS sequence"/>
</dbReference>
<dbReference type="InterPro" id="IPR045621">
    <property type="entry name" value="BPD_transp_1_N"/>
</dbReference>
<dbReference type="InterPro" id="IPR035906">
    <property type="entry name" value="MetI-like_sf"/>
</dbReference>
<accession>A0A4R4RW67</accession>
<feature type="transmembrane region" description="Helical" evidence="7">
    <location>
        <begin position="396"/>
        <end position="421"/>
    </location>
</feature>
<dbReference type="Pfam" id="PF19300">
    <property type="entry name" value="BPD_transp_1_N"/>
    <property type="match status" value="1"/>
</dbReference>
<evidence type="ECO:0000256" key="4">
    <source>
        <dbReference type="ARBA" id="ARBA00022692"/>
    </source>
</evidence>
<dbReference type="PANTHER" id="PTHR43163">
    <property type="entry name" value="DIPEPTIDE TRANSPORT SYSTEM PERMEASE PROTEIN DPPB-RELATED"/>
    <property type="match status" value="1"/>
</dbReference>
<feature type="transmembrane region" description="Helical" evidence="7">
    <location>
        <begin position="441"/>
        <end position="467"/>
    </location>
</feature>
<evidence type="ECO:0000313" key="11">
    <source>
        <dbReference type="Proteomes" id="UP000295621"/>
    </source>
</evidence>
<keyword evidence="4 7" id="KW-0812">Transmembrane</keyword>